<organism evidence="1">
    <name type="scientific">uncultured Chloroflexia bacterium</name>
    <dbReference type="NCBI Taxonomy" id="1672391"/>
    <lineage>
        <taxon>Bacteria</taxon>
        <taxon>Bacillati</taxon>
        <taxon>Chloroflexota</taxon>
        <taxon>Chloroflexia</taxon>
        <taxon>environmental samples</taxon>
    </lineage>
</organism>
<name>A0A6J4JZ04_9CHLR</name>
<accession>A0A6J4JZ04</accession>
<proteinExistence type="predicted"/>
<reference evidence="1" key="1">
    <citation type="submission" date="2020-02" db="EMBL/GenBank/DDBJ databases">
        <authorList>
            <person name="Meier V. D."/>
        </authorList>
    </citation>
    <scope>NUCLEOTIDE SEQUENCE</scope>
    <source>
        <strain evidence="1">AVDCRST_MAG93</strain>
    </source>
</reference>
<evidence type="ECO:0000313" key="1">
    <source>
        <dbReference type="EMBL" id="CAA9291054.1"/>
    </source>
</evidence>
<gene>
    <name evidence="1" type="ORF">AVDCRST_MAG93-3895</name>
</gene>
<sequence length="120" mass="12985">MLRSEALREALDALDGPLADNPYRVISYAMRRLCEPQEAVYEGLLRFAQERGDDEGVIFEVLYGDGSVLGTSAGLQAANRPERGDTKEPAYPKGGLFFILCSSPCPARNGSLVHTYAGSS</sequence>
<protein>
    <submittedName>
        <fullName evidence="1">Uncharacterized protein</fullName>
    </submittedName>
</protein>
<dbReference type="EMBL" id="CADCTR010001324">
    <property type="protein sequence ID" value="CAA9291054.1"/>
    <property type="molecule type" value="Genomic_DNA"/>
</dbReference>
<dbReference type="AlphaFoldDB" id="A0A6J4JZ04"/>